<name>A0AAV2Q8P9_MEGNR</name>
<feature type="non-terminal residue" evidence="1">
    <location>
        <position position="107"/>
    </location>
</feature>
<dbReference type="Proteomes" id="UP001497623">
    <property type="component" value="Unassembled WGS sequence"/>
</dbReference>
<evidence type="ECO:0000313" key="2">
    <source>
        <dbReference type="Proteomes" id="UP001497623"/>
    </source>
</evidence>
<proteinExistence type="predicted"/>
<dbReference type="AlphaFoldDB" id="A0AAV2Q8P9"/>
<dbReference type="EMBL" id="CAXKWB010004914">
    <property type="protein sequence ID" value="CAL4075788.1"/>
    <property type="molecule type" value="Genomic_DNA"/>
</dbReference>
<accession>A0AAV2Q8P9</accession>
<gene>
    <name evidence="1" type="ORF">MNOR_LOCUS9939</name>
</gene>
<protein>
    <submittedName>
        <fullName evidence="1">Uncharacterized protein</fullName>
    </submittedName>
</protein>
<reference evidence="1 2" key="1">
    <citation type="submission" date="2024-05" db="EMBL/GenBank/DDBJ databases">
        <authorList>
            <person name="Wallberg A."/>
        </authorList>
    </citation>
    <scope>NUCLEOTIDE SEQUENCE [LARGE SCALE GENOMIC DNA]</scope>
</reference>
<sequence>EVPVVSCGDERELHIHGSRHHELFDGSTLANFLFRRQKEHQLLAKFHSVESDIQNNDKELWQELSKLKLDHNQHLQTHGRVKYHPDLIKVNKANSFGVIEEEDEELS</sequence>
<feature type="non-terminal residue" evidence="1">
    <location>
        <position position="1"/>
    </location>
</feature>
<organism evidence="1 2">
    <name type="scientific">Meganyctiphanes norvegica</name>
    <name type="common">Northern krill</name>
    <name type="synonym">Thysanopoda norvegica</name>
    <dbReference type="NCBI Taxonomy" id="48144"/>
    <lineage>
        <taxon>Eukaryota</taxon>
        <taxon>Metazoa</taxon>
        <taxon>Ecdysozoa</taxon>
        <taxon>Arthropoda</taxon>
        <taxon>Crustacea</taxon>
        <taxon>Multicrustacea</taxon>
        <taxon>Malacostraca</taxon>
        <taxon>Eumalacostraca</taxon>
        <taxon>Eucarida</taxon>
        <taxon>Euphausiacea</taxon>
        <taxon>Euphausiidae</taxon>
        <taxon>Meganyctiphanes</taxon>
    </lineage>
</organism>
<evidence type="ECO:0000313" key="1">
    <source>
        <dbReference type="EMBL" id="CAL4075788.1"/>
    </source>
</evidence>
<comment type="caution">
    <text evidence="1">The sequence shown here is derived from an EMBL/GenBank/DDBJ whole genome shotgun (WGS) entry which is preliminary data.</text>
</comment>
<keyword evidence="2" id="KW-1185">Reference proteome</keyword>